<protein>
    <submittedName>
        <fullName evidence="2">Oidioi.mRNA.OKI2018_I69.chr2.g5426.t1.cds</fullName>
    </submittedName>
</protein>
<reference evidence="2 3" key="1">
    <citation type="submission" date="2021-04" db="EMBL/GenBank/DDBJ databases">
        <authorList>
            <person name="Bliznina A."/>
        </authorList>
    </citation>
    <scope>NUCLEOTIDE SEQUENCE [LARGE SCALE GENOMIC DNA]</scope>
</reference>
<dbReference type="Proteomes" id="UP001158576">
    <property type="component" value="Chromosome 2"/>
</dbReference>
<evidence type="ECO:0000256" key="1">
    <source>
        <dbReference type="SAM" id="MobiDB-lite"/>
    </source>
</evidence>
<organism evidence="2 3">
    <name type="scientific">Oikopleura dioica</name>
    <name type="common">Tunicate</name>
    <dbReference type="NCBI Taxonomy" id="34765"/>
    <lineage>
        <taxon>Eukaryota</taxon>
        <taxon>Metazoa</taxon>
        <taxon>Chordata</taxon>
        <taxon>Tunicata</taxon>
        <taxon>Appendicularia</taxon>
        <taxon>Copelata</taxon>
        <taxon>Oikopleuridae</taxon>
        <taxon>Oikopleura</taxon>
    </lineage>
</organism>
<dbReference type="EMBL" id="OU015567">
    <property type="protein sequence ID" value="CAG5111090.1"/>
    <property type="molecule type" value="Genomic_DNA"/>
</dbReference>
<accession>A0ABN7SZV2</accession>
<sequence>MSLEINDISCIPQSKGSDQPDPIYSGTTLKRLPGRFIDSPGKPDAHGYLLKSNTPKQQEGGPSADSAGLGSISSNDGPLDWKWTAKDVAHFDAYEREGANRTRYFNSIKFDLTKFE</sequence>
<feature type="region of interest" description="Disordered" evidence="1">
    <location>
        <begin position="1"/>
        <end position="77"/>
    </location>
</feature>
<gene>
    <name evidence="2" type="ORF">OKIOD_LOCUS14191</name>
</gene>
<evidence type="ECO:0000313" key="3">
    <source>
        <dbReference type="Proteomes" id="UP001158576"/>
    </source>
</evidence>
<name>A0ABN7SZV2_OIKDI</name>
<keyword evidence="3" id="KW-1185">Reference proteome</keyword>
<proteinExistence type="predicted"/>
<evidence type="ECO:0000313" key="2">
    <source>
        <dbReference type="EMBL" id="CAG5111090.1"/>
    </source>
</evidence>